<comment type="catalytic activity">
    <reaction evidence="4">
        <text>glutathione + H2O = L-cysteinylglycine + L-glutamate</text>
        <dbReference type="Rhea" id="RHEA:28807"/>
        <dbReference type="ChEBI" id="CHEBI:15377"/>
        <dbReference type="ChEBI" id="CHEBI:29985"/>
        <dbReference type="ChEBI" id="CHEBI:57925"/>
        <dbReference type="ChEBI" id="CHEBI:61694"/>
        <dbReference type="EC" id="3.4.19.13"/>
    </reaction>
</comment>
<dbReference type="GO" id="GO:0006954">
    <property type="term" value="P:inflammatory response"/>
    <property type="evidence" value="ECO:0007669"/>
    <property type="project" value="TreeGrafter"/>
</dbReference>
<dbReference type="InterPro" id="IPR029055">
    <property type="entry name" value="Ntn_hydrolases_N"/>
</dbReference>
<sequence length="604" mass="66620">MPPPPHGDSGRRARRGGLCRRGSRCWACGLVVAVASLVVLTLLLVLAALLQPGHRRGPEDPEKCDSVHSEWPSYQRGAVASDATRCSIVGRDVLKVGGSAVDASIATLFCTSLMNPHSMGLGGGVIFTIYNPAGGETEVIMARERAPRNLPPSINDTLCKRNILSMEPLAIGVPGELRAYALAHRRHGRLPWHKLLEPSIRMARDGVPVSRELAEKLAKIDERVKFKNDSEICALFCWPNGTVKKENDIVRYPALARTLETIAREGEDAFYNGSLATLLVEDVRAKGGVLSLEDLRSYHAEIVKPLIFPVGKYTLVTPAPPGGGAILTSIVNALSAFHMQRREMQDTEGRALDFHHMVEVLKFAYAQHRELADPEFENMAQKVQELMSPAYGEKLRRLIQHDRTHERSFYTPTEPDKPHYGTSHLSVLAEDGGAVSVTSSINFYFGSQVVSNRTGIILNDQMSDFSCPQPGKPAFNFIEPWKRPISFMSPSLLLDEHRMVKMVIGASGGSKITAAIAQVLANVLWLGYDLPNAVCQPRLYINQEDFFLQNETGFNEAIKLLLEKKSHVFTQTFPSVGVVQAIWREGRAITAVSDARKYSMADGY</sequence>
<reference evidence="6" key="1">
    <citation type="submission" date="2025-08" db="UniProtKB">
        <authorList>
            <consortium name="RefSeq"/>
        </authorList>
    </citation>
    <scope>IDENTIFICATION</scope>
    <source>
        <tissue evidence="6">Sperm</tissue>
    </source>
</reference>
<dbReference type="Gene3D" id="1.10.246.130">
    <property type="match status" value="1"/>
</dbReference>
<evidence type="ECO:0000256" key="1">
    <source>
        <dbReference type="ARBA" id="ARBA00009381"/>
    </source>
</evidence>
<name>A0AAJ7SP36_PETMA</name>
<evidence type="ECO:0000256" key="3">
    <source>
        <dbReference type="PIRSR" id="PIRSR600101-2"/>
    </source>
</evidence>
<comment type="subcellular location">
    <subcellularLocation>
        <location evidence="4">Membrane</location>
        <topology evidence="4">Single-pass type II membrane protein</topology>
    </subcellularLocation>
</comment>
<feature type="binding site" evidence="3">
    <location>
        <position position="464"/>
    </location>
    <ligand>
        <name>L-glutamate</name>
        <dbReference type="ChEBI" id="CHEBI:29985"/>
    </ligand>
</feature>
<dbReference type="GO" id="GO:0103068">
    <property type="term" value="F:leukotriene C4 gamma-glutamyl transferase activity"/>
    <property type="evidence" value="ECO:0007669"/>
    <property type="project" value="UniProtKB-EC"/>
</dbReference>
<dbReference type="FunFam" id="1.10.246.130:FF:000001">
    <property type="entry name" value="Gamma-glutamyltransferase 5 isoform 1"/>
    <property type="match status" value="1"/>
</dbReference>
<keyword evidence="4" id="KW-0472">Membrane</keyword>
<dbReference type="Gene3D" id="3.60.20.40">
    <property type="match status" value="1"/>
</dbReference>
<keyword evidence="4" id="KW-0378">Hydrolase</keyword>
<dbReference type="InterPro" id="IPR000101">
    <property type="entry name" value="GGT_peptidase"/>
</dbReference>
<dbReference type="RefSeq" id="XP_032802915.1">
    <property type="nucleotide sequence ID" value="XM_032947024.1"/>
</dbReference>
<keyword evidence="4" id="KW-0812">Transmembrane</keyword>
<keyword evidence="4" id="KW-1133">Transmembrane helix</keyword>
<evidence type="ECO:0000256" key="2">
    <source>
        <dbReference type="PIRSR" id="PIRSR600101-1"/>
    </source>
</evidence>
<dbReference type="Proteomes" id="UP001318040">
    <property type="component" value="Chromosome 5"/>
</dbReference>
<proteinExistence type="inferred from homology"/>
<dbReference type="GO" id="GO:0005886">
    <property type="term" value="C:plasma membrane"/>
    <property type="evidence" value="ECO:0007669"/>
    <property type="project" value="TreeGrafter"/>
</dbReference>
<comment type="function">
    <text evidence="4">Cleaves the gamma-glutamyl peptide bond of glutathione and glutathione conjugates.</text>
</comment>
<feature type="binding site" evidence="3">
    <location>
        <position position="509"/>
    </location>
    <ligand>
        <name>L-glutamate</name>
        <dbReference type="ChEBI" id="CHEBI:29985"/>
    </ligand>
</feature>
<dbReference type="SUPFAM" id="SSF56235">
    <property type="entry name" value="N-terminal nucleophile aminohydrolases (Ntn hydrolases)"/>
    <property type="match status" value="1"/>
</dbReference>
<dbReference type="GO" id="GO:0036374">
    <property type="term" value="F:glutathione hydrolase activity"/>
    <property type="evidence" value="ECO:0007669"/>
    <property type="project" value="UniProtKB-UniRule"/>
</dbReference>
<dbReference type="PANTHER" id="PTHR11686:SF19">
    <property type="entry name" value="GLUTATHIONE HYDROLASE 5 PROENZYME"/>
    <property type="match status" value="1"/>
</dbReference>
<dbReference type="Pfam" id="PF01019">
    <property type="entry name" value="G_glu_transpept"/>
    <property type="match status" value="1"/>
</dbReference>
<keyword evidence="4" id="KW-0808">Transferase</keyword>
<comment type="pathway">
    <text evidence="4">Sulfur metabolism; glutathione metabolism.</text>
</comment>
<feature type="binding site" evidence="3">
    <location>
        <begin position="440"/>
        <end position="442"/>
    </location>
    <ligand>
        <name>L-glutamate</name>
        <dbReference type="ChEBI" id="CHEBI:29985"/>
    </ligand>
</feature>
<dbReference type="PRINTS" id="PR01210">
    <property type="entry name" value="GGTRANSPTASE"/>
</dbReference>
<dbReference type="EC" id="2.3.2.2" evidence="4"/>
<evidence type="ECO:0000313" key="6">
    <source>
        <dbReference type="RefSeq" id="XP_032802915.1"/>
    </source>
</evidence>
<comment type="catalytic activity">
    <reaction evidence="4">
        <text>an S-substituted glutathione + H2O = an S-substituted L-cysteinylglycine + L-glutamate</text>
        <dbReference type="Rhea" id="RHEA:59468"/>
        <dbReference type="ChEBI" id="CHEBI:15377"/>
        <dbReference type="ChEBI" id="CHEBI:29985"/>
        <dbReference type="ChEBI" id="CHEBI:90779"/>
        <dbReference type="ChEBI" id="CHEBI:143103"/>
        <dbReference type="EC" id="3.4.19.13"/>
    </reaction>
</comment>
<dbReference type="InterPro" id="IPR043137">
    <property type="entry name" value="GGT_ssub_C"/>
</dbReference>
<protein>
    <recommendedName>
        <fullName evidence="4">Glutathione hydrolase</fullName>
        <ecNumber evidence="4">2.3.2.2</ecNumber>
        <ecNumber evidence="4">3.4.19.13</ecNumber>
    </recommendedName>
    <alternativeName>
        <fullName evidence="4">Gamma-glutamyltransferase</fullName>
    </alternativeName>
    <alternativeName>
        <fullName evidence="4">Gamma-glutamyltranspeptidase</fullName>
    </alternativeName>
</protein>
<dbReference type="GeneID" id="116939089"/>
<keyword evidence="4" id="KW-0012">Acyltransferase</keyword>
<dbReference type="InterPro" id="IPR043138">
    <property type="entry name" value="GGT_lsub"/>
</dbReference>
<evidence type="ECO:0000313" key="5">
    <source>
        <dbReference type="Proteomes" id="UP001318040"/>
    </source>
</evidence>
<feature type="binding site" evidence="3">
    <location>
        <position position="143"/>
    </location>
    <ligand>
        <name>L-glutamate</name>
        <dbReference type="ChEBI" id="CHEBI:29985"/>
    </ligand>
</feature>
<evidence type="ECO:0000256" key="4">
    <source>
        <dbReference type="RuleBase" id="RU368068"/>
    </source>
</evidence>
<organism evidence="5 6">
    <name type="scientific">Petromyzon marinus</name>
    <name type="common">Sea lamprey</name>
    <dbReference type="NCBI Taxonomy" id="7757"/>
    <lineage>
        <taxon>Eukaryota</taxon>
        <taxon>Metazoa</taxon>
        <taxon>Chordata</taxon>
        <taxon>Craniata</taxon>
        <taxon>Vertebrata</taxon>
        <taxon>Cyclostomata</taxon>
        <taxon>Hyperoartia</taxon>
        <taxon>Petromyzontiformes</taxon>
        <taxon>Petromyzontidae</taxon>
        <taxon>Petromyzon</taxon>
    </lineage>
</organism>
<feature type="transmembrane region" description="Helical" evidence="4">
    <location>
        <begin position="25"/>
        <end position="50"/>
    </location>
</feature>
<comment type="similarity">
    <text evidence="1">Belongs to the gamma-glutamyltransferase family.</text>
</comment>
<dbReference type="AlphaFoldDB" id="A0AAJ7SP36"/>
<dbReference type="GO" id="GO:1901750">
    <property type="term" value="P:leukotriene D4 biosynthetic process"/>
    <property type="evidence" value="ECO:0007669"/>
    <property type="project" value="TreeGrafter"/>
</dbReference>
<gene>
    <name evidence="6" type="primary">LOC116939089</name>
</gene>
<dbReference type="KEGG" id="pmrn:116939089"/>
<dbReference type="PANTHER" id="PTHR11686">
    <property type="entry name" value="GAMMA GLUTAMYL TRANSPEPTIDASE"/>
    <property type="match status" value="1"/>
</dbReference>
<dbReference type="GO" id="GO:0006751">
    <property type="term" value="P:glutathione catabolic process"/>
    <property type="evidence" value="ECO:0007669"/>
    <property type="project" value="UniProtKB-UniRule"/>
</dbReference>
<dbReference type="GO" id="GO:0002951">
    <property type="term" value="F:leukotriene-C(4) hydrolase"/>
    <property type="evidence" value="ECO:0007669"/>
    <property type="project" value="TreeGrafter"/>
</dbReference>
<comment type="catalytic activity">
    <reaction evidence="4">
        <text>an N-terminal (5-L-glutamyl)-[peptide] + an alpha-amino acid = 5-L-glutamyl amino acid + an N-terminal L-alpha-aminoacyl-[peptide]</text>
        <dbReference type="Rhea" id="RHEA:23904"/>
        <dbReference type="Rhea" id="RHEA-COMP:9780"/>
        <dbReference type="Rhea" id="RHEA-COMP:9795"/>
        <dbReference type="ChEBI" id="CHEBI:77644"/>
        <dbReference type="ChEBI" id="CHEBI:78597"/>
        <dbReference type="ChEBI" id="CHEBI:78599"/>
        <dbReference type="ChEBI" id="CHEBI:78608"/>
        <dbReference type="EC" id="2.3.2.2"/>
    </reaction>
</comment>
<keyword evidence="5" id="KW-1185">Reference proteome</keyword>
<feature type="active site" description="Nucleophile" evidence="2">
    <location>
        <position position="422"/>
    </location>
</feature>
<accession>A0AAJ7SP36</accession>
<dbReference type="EC" id="3.4.19.13" evidence="4"/>